<protein>
    <submittedName>
        <fullName evidence="1">Uncharacterized protein</fullName>
    </submittedName>
</protein>
<organism evidence="1 2">
    <name type="scientific">Deinococcus maricopensis (strain DSM 21211 / LMG 22137 / NRRL B-23946 / LB-34)</name>
    <dbReference type="NCBI Taxonomy" id="709986"/>
    <lineage>
        <taxon>Bacteria</taxon>
        <taxon>Thermotogati</taxon>
        <taxon>Deinococcota</taxon>
        <taxon>Deinococci</taxon>
        <taxon>Deinococcales</taxon>
        <taxon>Deinococcaceae</taxon>
        <taxon>Deinococcus</taxon>
    </lineage>
</organism>
<evidence type="ECO:0000313" key="1">
    <source>
        <dbReference type="EMBL" id="ADV67664.1"/>
    </source>
</evidence>
<reference evidence="2" key="2">
    <citation type="submission" date="2011-01" db="EMBL/GenBank/DDBJ databases">
        <title>The complete genome of Deinococcus maricopensis DSM 21211.</title>
        <authorList>
            <consortium name="US DOE Joint Genome Institute (JGI-PGF)"/>
            <person name="Lucas S."/>
            <person name="Copeland A."/>
            <person name="Lapidus A."/>
            <person name="Goodwin L."/>
            <person name="Pitluck S."/>
            <person name="Kyrpides N."/>
            <person name="Mavromatis K."/>
            <person name="Pagani I."/>
            <person name="Ivanova N."/>
            <person name="Ovchinnikova G."/>
            <person name="Zeytun A."/>
            <person name="Detter J.C."/>
            <person name="Han C."/>
            <person name="Land M."/>
            <person name="Hauser L."/>
            <person name="Markowitz V."/>
            <person name="Cheng J.-F."/>
            <person name="Hugenholtz P."/>
            <person name="Woyke T."/>
            <person name="Wu D."/>
            <person name="Pukall R."/>
            <person name="Gehrich-Schroeter G."/>
            <person name="Brambilla E."/>
            <person name="Klenk H.-P."/>
            <person name="Eisen J.A."/>
        </authorList>
    </citation>
    <scope>NUCLEOTIDE SEQUENCE [LARGE SCALE GENOMIC DNA]</scope>
    <source>
        <strain evidence="2">DSM 21211 / LMG 22137 / NRRL B-23946 / LB-34</strain>
    </source>
</reference>
<dbReference type="AlphaFoldDB" id="E8U9C5"/>
<evidence type="ECO:0000313" key="2">
    <source>
        <dbReference type="Proteomes" id="UP000008635"/>
    </source>
</evidence>
<dbReference type="HOGENOM" id="CLU_1841832_0_0_0"/>
<dbReference type="EMBL" id="CP002454">
    <property type="protein sequence ID" value="ADV67664.1"/>
    <property type="molecule type" value="Genomic_DNA"/>
</dbReference>
<gene>
    <name evidence="1" type="ordered locus">Deima_2020</name>
</gene>
<keyword evidence="2" id="KW-1185">Reference proteome</keyword>
<proteinExistence type="predicted"/>
<accession>E8U9C5</accession>
<name>E8U9C5_DEIML</name>
<reference evidence="1 2" key="1">
    <citation type="journal article" date="2011" name="Stand. Genomic Sci.">
        <title>Complete genome sequence of Deinococcus maricopensis type strain (LB-34).</title>
        <authorList>
            <person name="Pukall R."/>
            <person name="Zeytun A."/>
            <person name="Lucas S."/>
            <person name="Lapidus A."/>
            <person name="Hammon N."/>
            <person name="Deshpande S."/>
            <person name="Nolan M."/>
            <person name="Cheng J.F."/>
            <person name="Pitluck S."/>
            <person name="Liolios K."/>
            <person name="Pagani I."/>
            <person name="Mikhailova N."/>
            <person name="Ivanova N."/>
            <person name="Mavromatis K."/>
            <person name="Pati A."/>
            <person name="Tapia R."/>
            <person name="Han C."/>
            <person name="Goodwin L."/>
            <person name="Chen A."/>
            <person name="Palaniappan K."/>
            <person name="Land M."/>
            <person name="Hauser L."/>
            <person name="Chang Y.J."/>
            <person name="Jeffries C.D."/>
            <person name="Brambilla E.M."/>
            <person name="Rohde M."/>
            <person name="Goker M."/>
            <person name="Detter J.C."/>
            <person name="Woyke T."/>
            <person name="Bristow J."/>
            <person name="Eisen J.A."/>
            <person name="Markowitz V."/>
            <person name="Hugenholtz P."/>
            <person name="Kyrpides N.C."/>
            <person name="Klenk H.P."/>
        </authorList>
    </citation>
    <scope>NUCLEOTIDE SEQUENCE [LARGE SCALE GENOMIC DNA]</scope>
    <source>
        <strain evidence="2">DSM 21211 / LMG 22137 / NRRL B-23946 / LB-34</strain>
    </source>
</reference>
<dbReference type="OrthoDB" id="74042at2"/>
<dbReference type="Proteomes" id="UP000008635">
    <property type="component" value="Chromosome"/>
</dbReference>
<dbReference type="KEGG" id="dmr:Deima_2020"/>
<dbReference type="RefSeq" id="WP_013557169.1">
    <property type="nucleotide sequence ID" value="NC_014958.1"/>
</dbReference>
<sequence length="139" mass="15316" precursor="true">MRRALPPILAATLVVALLGAFWMREARWRGPLYCFDVRGQVWAGQAGPIPAGATPECPSSSSYVQEVRERVSRVESFRVQGWQPEALLPSLRRNGWRLIARDPINAGTLSVFLDGPTGRVQYLAQREGGTTLVTISGRP</sequence>
<dbReference type="STRING" id="709986.Deima_2020"/>